<dbReference type="Pfam" id="PF00392">
    <property type="entry name" value="GntR"/>
    <property type="match status" value="1"/>
</dbReference>
<dbReference type="AlphaFoldDB" id="A0A378MFW5"/>
<dbReference type="FunFam" id="1.10.10.10:FF:000079">
    <property type="entry name" value="GntR family transcriptional regulator"/>
    <property type="match status" value="1"/>
</dbReference>
<dbReference type="InterPro" id="IPR028978">
    <property type="entry name" value="Chorismate_lyase_/UTRA_dom_sf"/>
</dbReference>
<dbReference type="SUPFAM" id="SSF46785">
    <property type="entry name" value="Winged helix' DNA-binding domain"/>
    <property type="match status" value="1"/>
</dbReference>
<keyword evidence="1" id="KW-0678">Repressor</keyword>
<dbReference type="RefSeq" id="WP_003757739.1">
    <property type="nucleotide sequence ID" value="NZ_CABKNG010000002.1"/>
</dbReference>
<dbReference type="InterPro" id="IPR036390">
    <property type="entry name" value="WH_DNA-bd_sf"/>
</dbReference>
<evidence type="ECO:0000256" key="1">
    <source>
        <dbReference type="ARBA" id="ARBA00022491"/>
    </source>
</evidence>
<dbReference type="EMBL" id="UGPG01000001">
    <property type="protein sequence ID" value="STY45218.1"/>
    <property type="molecule type" value="Genomic_DNA"/>
</dbReference>
<keyword evidence="4" id="KW-0804">Transcription</keyword>
<name>A0A378MFW5_LISGR</name>
<dbReference type="PROSITE" id="PS50949">
    <property type="entry name" value="HTH_GNTR"/>
    <property type="match status" value="1"/>
</dbReference>
<sequence length="238" mass="27567">MTEMAKYMQIYMDIREKINQNHYEINEKLPDGNSLAVHYQCSKLTVKKALDMLVQEGMIIRRRGSGTFVKSHAPNANEFILSPLAGLADTVGSDHIHSTVAVFSIEKPSAEIAQKLEIEDAYIYRIVRVREVDHRPYSIEHTFMPLSIIPGLEPKHLEGSVYNYIRETLHLRIKSNHVWIRGDRSNAEDSKLLNLKEPTFMMEIEKVGHLEDGRVFEYSITRHTYETFVFETVFVQNQ</sequence>
<dbReference type="SMART" id="SM00866">
    <property type="entry name" value="UTRA"/>
    <property type="match status" value="1"/>
</dbReference>
<proteinExistence type="predicted"/>
<keyword evidence="3" id="KW-0238">DNA-binding</keyword>
<dbReference type="InterPro" id="IPR036388">
    <property type="entry name" value="WH-like_DNA-bd_sf"/>
</dbReference>
<organism evidence="5 6">
    <name type="scientific">Listeria grayi</name>
    <name type="common">Listeria murrayi</name>
    <dbReference type="NCBI Taxonomy" id="1641"/>
    <lineage>
        <taxon>Bacteria</taxon>
        <taxon>Bacillati</taxon>
        <taxon>Bacillota</taxon>
        <taxon>Bacilli</taxon>
        <taxon>Bacillales</taxon>
        <taxon>Listeriaceae</taxon>
        <taxon>Listeria</taxon>
    </lineage>
</organism>
<accession>A0A378MFW5</accession>
<dbReference type="GO" id="GO:0045892">
    <property type="term" value="P:negative regulation of DNA-templated transcription"/>
    <property type="evidence" value="ECO:0007669"/>
    <property type="project" value="TreeGrafter"/>
</dbReference>
<dbReference type="CDD" id="cd07377">
    <property type="entry name" value="WHTH_GntR"/>
    <property type="match status" value="1"/>
</dbReference>
<dbReference type="InterPro" id="IPR011663">
    <property type="entry name" value="UTRA"/>
</dbReference>
<keyword evidence="2" id="KW-0805">Transcription regulation</keyword>
<evidence type="ECO:0000256" key="2">
    <source>
        <dbReference type="ARBA" id="ARBA00023015"/>
    </source>
</evidence>
<dbReference type="SMART" id="SM00345">
    <property type="entry name" value="HTH_GNTR"/>
    <property type="match status" value="1"/>
</dbReference>
<dbReference type="GO" id="GO:0003677">
    <property type="term" value="F:DNA binding"/>
    <property type="evidence" value="ECO:0007669"/>
    <property type="project" value="UniProtKB-KW"/>
</dbReference>
<dbReference type="Pfam" id="PF07702">
    <property type="entry name" value="UTRA"/>
    <property type="match status" value="1"/>
</dbReference>
<evidence type="ECO:0000256" key="4">
    <source>
        <dbReference type="ARBA" id="ARBA00023163"/>
    </source>
</evidence>
<reference evidence="5 6" key="1">
    <citation type="submission" date="2018-06" db="EMBL/GenBank/DDBJ databases">
        <authorList>
            <consortium name="Pathogen Informatics"/>
            <person name="Doyle S."/>
        </authorList>
    </citation>
    <scope>NUCLEOTIDE SEQUENCE [LARGE SCALE GENOMIC DNA]</scope>
    <source>
        <strain evidence="6">NCTC 10815</strain>
    </source>
</reference>
<protein>
    <submittedName>
        <fullName evidence="5">Glucomannan utilization protein R</fullName>
    </submittedName>
</protein>
<dbReference type="PANTHER" id="PTHR44846:SF5">
    <property type="entry name" value="HTH-TYPE TRANSCRIPTIONAL REGULATOR GMUR"/>
    <property type="match status" value="1"/>
</dbReference>
<dbReference type="InterPro" id="IPR000524">
    <property type="entry name" value="Tscrpt_reg_HTH_GntR"/>
</dbReference>
<dbReference type="Gene3D" id="3.40.1410.10">
    <property type="entry name" value="Chorismate lyase-like"/>
    <property type="match status" value="1"/>
</dbReference>
<evidence type="ECO:0000313" key="6">
    <source>
        <dbReference type="Proteomes" id="UP000254879"/>
    </source>
</evidence>
<dbReference type="Proteomes" id="UP000254879">
    <property type="component" value="Unassembled WGS sequence"/>
</dbReference>
<evidence type="ECO:0000256" key="3">
    <source>
        <dbReference type="ARBA" id="ARBA00023125"/>
    </source>
</evidence>
<dbReference type="InterPro" id="IPR050679">
    <property type="entry name" value="Bact_HTH_transcr_reg"/>
</dbReference>
<dbReference type="OrthoDB" id="9815017at2"/>
<dbReference type="SUPFAM" id="SSF64288">
    <property type="entry name" value="Chorismate lyase-like"/>
    <property type="match status" value="1"/>
</dbReference>
<gene>
    <name evidence="5" type="primary">gmuR_1</name>
    <name evidence="5" type="ORF">NCTC10815_02593</name>
</gene>
<dbReference type="Gene3D" id="1.10.10.10">
    <property type="entry name" value="Winged helix-like DNA-binding domain superfamily/Winged helix DNA-binding domain"/>
    <property type="match status" value="1"/>
</dbReference>
<dbReference type="GO" id="GO:0003700">
    <property type="term" value="F:DNA-binding transcription factor activity"/>
    <property type="evidence" value="ECO:0007669"/>
    <property type="project" value="InterPro"/>
</dbReference>
<dbReference type="FunFam" id="3.40.1410.10:FF:000008">
    <property type="entry name" value="Transcriptional regulator, GntR family"/>
    <property type="match status" value="1"/>
</dbReference>
<evidence type="ECO:0000313" key="5">
    <source>
        <dbReference type="EMBL" id="STY45218.1"/>
    </source>
</evidence>
<dbReference type="PANTHER" id="PTHR44846">
    <property type="entry name" value="MANNOSYL-D-GLYCERATE TRANSPORT/METABOLISM SYSTEM REPRESSOR MNGR-RELATED"/>
    <property type="match status" value="1"/>
</dbReference>